<evidence type="ECO:0000256" key="3">
    <source>
        <dbReference type="ARBA" id="ARBA00022741"/>
    </source>
</evidence>
<comment type="similarity">
    <text evidence="8">Belongs to the GTP-binding SRP family. FtsY subfamily.</text>
</comment>
<dbReference type="InterPro" id="IPR042101">
    <property type="entry name" value="SRP54_N_sf"/>
</dbReference>
<accession>A0ABN6I785</accession>
<keyword evidence="2 8" id="KW-0963">Cytoplasm</keyword>
<keyword evidence="1 8" id="KW-1003">Cell membrane</keyword>
<dbReference type="Gene3D" id="3.40.50.300">
    <property type="entry name" value="P-loop containing nucleotide triphosphate hydrolases"/>
    <property type="match status" value="1"/>
</dbReference>
<dbReference type="Proteomes" id="UP000826146">
    <property type="component" value="Chromosome"/>
</dbReference>
<sequence>MARFMFNFFKKTIQNVASLLKSKDATFSKDELEEILIGFDVQFDLVEKLLEHLPEQIKRKHLEVALMRFLRKESYYDQVRLKPLDTKPLVSLILGVNGAGKTTTIAKLAKKHLLNKQKVLLGAGDTFRAAAVKQLQLWGEKLQLEVISAGQNSDPSALAYNTIEAGIARGADQIIIDTAGRLHNQTNLKNELLKISRVCSKALNNAPYYKILILDGTQGSSALEQAKIFHESLELDGVIVTKLDGTSKGGCILSILYELQLPILYLGVGEKENDLIAFDEMEYVKSLLDAIFKDGKEV</sequence>
<evidence type="ECO:0000256" key="5">
    <source>
        <dbReference type="ARBA" id="ARBA00023134"/>
    </source>
</evidence>
<name>A0ABN6I785_9HELI</name>
<keyword evidence="3 8" id="KW-0547">Nucleotide-binding</keyword>
<dbReference type="NCBIfam" id="TIGR00064">
    <property type="entry name" value="ftsY"/>
    <property type="match status" value="1"/>
</dbReference>
<evidence type="ECO:0000259" key="9">
    <source>
        <dbReference type="PROSITE" id="PS00300"/>
    </source>
</evidence>
<dbReference type="EC" id="3.6.5.4" evidence="8"/>
<keyword evidence="4 8" id="KW-0378">Hydrolase</keyword>
<protein>
    <recommendedName>
        <fullName evidence="8">Signal recognition particle receptor FtsY</fullName>
        <shortName evidence="8">SRP receptor</shortName>
        <ecNumber evidence="8">3.6.5.4</ecNumber>
    </recommendedName>
</protein>
<proteinExistence type="inferred from homology"/>
<comment type="catalytic activity">
    <reaction evidence="8">
        <text>GTP + H2O = GDP + phosphate + H(+)</text>
        <dbReference type="Rhea" id="RHEA:19669"/>
        <dbReference type="ChEBI" id="CHEBI:15377"/>
        <dbReference type="ChEBI" id="CHEBI:15378"/>
        <dbReference type="ChEBI" id="CHEBI:37565"/>
        <dbReference type="ChEBI" id="CHEBI:43474"/>
        <dbReference type="ChEBI" id="CHEBI:58189"/>
        <dbReference type="EC" id="3.6.5.4"/>
    </reaction>
</comment>
<feature type="binding site" evidence="8">
    <location>
        <begin position="95"/>
        <end position="102"/>
    </location>
    <ligand>
        <name>GTP</name>
        <dbReference type="ChEBI" id="CHEBI:37565"/>
    </ligand>
</feature>
<dbReference type="Pfam" id="PF00448">
    <property type="entry name" value="SRP54"/>
    <property type="match status" value="1"/>
</dbReference>
<keyword evidence="7 8" id="KW-0675">Receptor</keyword>
<dbReference type="InterPro" id="IPR003593">
    <property type="entry name" value="AAA+_ATPase"/>
</dbReference>
<dbReference type="InterPro" id="IPR004390">
    <property type="entry name" value="SR_rcpt_FtsY"/>
</dbReference>
<dbReference type="PANTHER" id="PTHR43134">
    <property type="entry name" value="SIGNAL RECOGNITION PARTICLE RECEPTOR SUBUNIT ALPHA"/>
    <property type="match status" value="1"/>
</dbReference>
<dbReference type="Gene3D" id="1.20.120.140">
    <property type="entry name" value="Signal recognition particle SRP54, nucleotide-binding domain"/>
    <property type="match status" value="1"/>
</dbReference>
<evidence type="ECO:0000256" key="8">
    <source>
        <dbReference type="HAMAP-Rule" id="MF_00920"/>
    </source>
</evidence>
<evidence type="ECO:0000256" key="7">
    <source>
        <dbReference type="ARBA" id="ARBA00023170"/>
    </source>
</evidence>
<evidence type="ECO:0000256" key="4">
    <source>
        <dbReference type="ARBA" id="ARBA00022801"/>
    </source>
</evidence>
<dbReference type="SUPFAM" id="SSF52540">
    <property type="entry name" value="P-loop containing nucleoside triphosphate hydrolases"/>
    <property type="match status" value="1"/>
</dbReference>
<keyword evidence="11" id="KW-1185">Reference proteome</keyword>
<keyword evidence="5 8" id="KW-0342">GTP-binding</keyword>
<comment type="function">
    <text evidence="8">Involved in targeting and insertion of nascent membrane proteins into the cytoplasmic membrane. Acts as a receptor for the complex formed by the signal recognition particle (SRP) and the ribosome-nascent chain (RNC).</text>
</comment>
<feature type="binding site" evidence="8">
    <location>
        <begin position="177"/>
        <end position="181"/>
    </location>
    <ligand>
        <name>GTP</name>
        <dbReference type="ChEBI" id="CHEBI:37565"/>
    </ligand>
</feature>
<reference evidence="10 11" key="1">
    <citation type="submission" date="2021-07" db="EMBL/GenBank/DDBJ databases">
        <title>Novel Helicobacter sp. Isolated from a cat.</title>
        <authorList>
            <person name="Rimbara E."/>
            <person name="Suzuki M."/>
        </authorList>
    </citation>
    <scope>NUCLEOTIDE SEQUENCE [LARGE SCALE GENOMIC DNA]</scope>
    <source>
        <strain evidence="11">NHP19-012</strain>
    </source>
</reference>
<evidence type="ECO:0000256" key="1">
    <source>
        <dbReference type="ARBA" id="ARBA00022475"/>
    </source>
</evidence>
<evidence type="ECO:0000313" key="11">
    <source>
        <dbReference type="Proteomes" id="UP000826146"/>
    </source>
</evidence>
<comment type="subcellular location">
    <subcellularLocation>
        <location evidence="8">Cell membrane</location>
        <topology evidence="8">Peripheral membrane protein</topology>
        <orientation evidence="8">Cytoplasmic side</orientation>
    </subcellularLocation>
    <subcellularLocation>
        <location evidence="8">Cytoplasm</location>
    </subcellularLocation>
</comment>
<keyword evidence="6 8" id="KW-0472">Membrane</keyword>
<organism evidence="10 11">
    <name type="scientific">Helicobacter gastrofelis</name>
    <dbReference type="NCBI Taxonomy" id="2849642"/>
    <lineage>
        <taxon>Bacteria</taxon>
        <taxon>Pseudomonadati</taxon>
        <taxon>Campylobacterota</taxon>
        <taxon>Epsilonproteobacteria</taxon>
        <taxon>Campylobacterales</taxon>
        <taxon>Helicobacteraceae</taxon>
        <taxon>Helicobacter</taxon>
    </lineage>
</organism>
<gene>
    <name evidence="8 10" type="primary">ftsY</name>
    <name evidence="10" type="ORF">NHP190012_10130</name>
</gene>
<dbReference type="CDD" id="cd17874">
    <property type="entry name" value="FtsY"/>
    <property type="match status" value="1"/>
</dbReference>
<dbReference type="PROSITE" id="PS00300">
    <property type="entry name" value="SRP54"/>
    <property type="match status" value="1"/>
</dbReference>
<dbReference type="PANTHER" id="PTHR43134:SF1">
    <property type="entry name" value="SIGNAL RECOGNITION PARTICLE RECEPTOR SUBUNIT ALPHA"/>
    <property type="match status" value="1"/>
</dbReference>
<comment type="subunit">
    <text evidence="8">Part of the signal recognition particle protein translocation system, which is composed of SRP and FtsY.</text>
</comment>
<dbReference type="EMBL" id="AP024819">
    <property type="protein sequence ID" value="BCZ19371.1"/>
    <property type="molecule type" value="Genomic_DNA"/>
</dbReference>
<dbReference type="SMART" id="SM00962">
    <property type="entry name" value="SRP54"/>
    <property type="match status" value="1"/>
</dbReference>
<feature type="binding site" evidence="8">
    <location>
        <begin position="241"/>
        <end position="244"/>
    </location>
    <ligand>
        <name>GTP</name>
        <dbReference type="ChEBI" id="CHEBI:37565"/>
    </ligand>
</feature>
<dbReference type="InterPro" id="IPR000897">
    <property type="entry name" value="SRP54_GTPase_dom"/>
</dbReference>
<evidence type="ECO:0000256" key="6">
    <source>
        <dbReference type="ARBA" id="ARBA00023136"/>
    </source>
</evidence>
<dbReference type="HAMAP" id="MF_00920">
    <property type="entry name" value="FtsY"/>
    <property type="match status" value="1"/>
</dbReference>
<evidence type="ECO:0000256" key="2">
    <source>
        <dbReference type="ARBA" id="ARBA00022490"/>
    </source>
</evidence>
<evidence type="ECO:0000313" key="10">
    <source>
        <dbReference type="EMBL" id="BCZ19371.1"/>
    </source>
</evidence>
<feature type="domain" description="SRP54-type proteins GTP-binding" evidence="9">
    <location>
        <begin position="262"/>
        <end position="275"/>
    </location>
</feature>
<dbReference type="InterPro" id="IPR027417">
    <property type="entry name" value="P-loop_NTPase"/>
</dbReference>
<dbReference type="SMART" id="SM00382">
    <property type="entry name" value="AAA"/>
    <property type="match status" value="1"/>
</dbReference>